<gene>
    <name evidence="1" type="ORF">AU511_08390</name>
</gene>
<evidence type="ECO:0000313" key="1">
    <source>
        <dbReference type="EMBL" id="OSN06080.1"/>
    </source>
</evidence>
<comment type="caution">
    <text evidence="1">The sequence shown here is derived from an EMBL/GenBank/DDBJ whole genome shotgun (WGS) entry which is preliminary data.</text>
</comment>
<dbReference type="EMBL" id="LUTP01000016">
    <property type="protein sequence ID" value="OSN06080.1"/>
    <property type="molecule type" value="Genomic_DNA"/>
</dbReference>
<accession>A0A1X3RVQ5</accession>
<dbReference type="Proteomes" id="UP000194020">
    <property type="component" value="Unassembled WGS sequence"/>
</dbReference>
<proteinExistence type="predicted"/>
<reference evidence="1 2" key="1">
    <citation type="submission" date="2016-02" db="EMBL/GenBank/DDBJ databases">
        <title>Species-wide whole genome sequencing reveals diversity, host range in Lonsdalea quercina.</title>
        <authorList>
            <person name="Li Y."/>
        </authorList>
    </citation>
    <scope>NUCLEOTIDE SEQUENCE [LARGE SCALE GENOMIC DNA]</scope>
    <source>
        <strain evidence="1 2">LMG 26264</strain>
    </source>
</reference>
<organism evidence="1 2">
    <name type="scientific">Lonsdalea iberica</name>
    <dbReference type="NCBI Taxonomy" id="1082703"/>
    <lineage>
        <taxon>Bacteria</taxon>
        <taxon>Pseudomonadati</taxon>
        <taxon>Pseudomonadota</taxon>
        <taxon>Gammaproteobacteria</taxon>
        <taxon>Enterobacterales</taxon>
        <taxon>Pectobacteriaceae</taxon>
        <taxon>Lonsdalea</taxon>
    </lineage>
</organism>
<name>A0A1X3RVQ5_9GAMM</name>
<sequence>MTAVCAWISPAPVRHLFPPSGDGGLRESLTTLLQPLSLGQIAGTVRSSGFLSCGETAGYDDVEQHGLVAAVAVYPITVAMTDRDIRPVCRMMKISFQRRDTRRLLFNVSVLVREPVGVGHAARTHRIGRVGLTGDVETRLAKTQARYGTKESQPLAKKEIVAGICRH</sequence>
<protein>
    <submittedName>
        <fullName evidence="1">Uncharacterized protein</fullName>
    </submittedName>
</protein>
<evidence type="ECO:0000313" key="2">
    <source>
        <dbReference type="Proteomes" id="UP000194020"/>
    </source>
</evidence>
<dbReference type="AlphaFoldDB" id="A0A1X3RVQ5"/>